<keyword evidence="1" id="KW-1133">Transmembrane helix</keyword>
<keyword evidence="1" id="KW-0812">Transmembrane</keyword>
<feature type="transmembrane region" description="Helical" evidence="1">
    <location>
        <begin position="90"/>
        <end position="109"/>
    </location>
</feature>
<organism evidence="2 3">
    <name type="scientific">Haemaphysalis longicornis</name>
    <name type="common">Bush tick</name>
    <dbReference type="NCBI Taxonomy" id="44386"/>
    <lineage>
        <taxon>Eukaryota</taxon>
        <taxon>Metazoa</taxon>
        <taxon>Ecdysozoa</taxon>
        <taxon>Arthropoda</taxon>
        <taxon>Chelicerata</taxon>
        <taxon>Arachnida</taxon>
        <taxon>Acari</taxon>
        <taxon>Parasitiformes</taxon>
        <taxon>Ixodida</taxon>
        <taxon>Ixodoidea</taxon>
        <taxon>Ixodidae</taxon>
        <taxon>Haemaphysalinae</taxon>
        <taxon>Haemaphysalis</taxon>
    </lineage>
</organism>
<sequence length="225" mass="24542">MLAVNVEAALNTALLLVQAPRFVELLRMCAVVELHTAVPPYVQTQAVRFAWNLIAFQAAVALLYVCLSAYSDFGTALLSDAGRSGALVPLLTPLAVAYGVLGTPLVSVMCLSTRLWLMYFSRVIALYLACIHRNLDQCLRSRSTPESRKVVLVDQMRVQLSLLKNCADLASSLLGPSLLYAYAYSVAILCAAAYYTIIPDLQARRCTLNNASSSQASLRDHIVKQ</sequence>
<keyword evidence="1" id="KW-0472">Membrane</keyword>
<reference evidence="2 3" key="1">
    <citation type="journal article" date="2020" name="Cell">
        <title>Large-Scale Comparative Analyses of Tick Genomes Elucidate Their Genetic Diversity and Vector Capacities.</title>
        <authorList>
            <consortium name="Tick Genome and Microbiome Consortium (TIGMIC)"/>
            <person name="Jia N."/>
            <person name="Wang J."/>
            <person name="Shi W."/>
            <person name="Du L."/>
            <person name="Sun Y."/>
            <person name="Zhan W."/>
            <person name="Jiang J.F."/>
            <person name="Wang Q."/>
            <person name="Zhang B."/>
            <person name="Ji P."/>
            <person name="Bell-Sakyi L."/>
            <person name="Cui X.M."/>
            <person name="Yuan T.T."/>
            <person name="Jiang B.G."/>
            <person name="Yang W.F."/>
            <person name="Lam T.T."/>
            <person name="Chang Q.C."/>
            <person name="Ding S.J."/>
            <person name="Wang X.J."/>
            <person name="Zhu J.G."/>
            <person name="Ruan X.D."/>
            <person name="Zhao L."/>
            <person name="Wei J.T."/>
            <person name="Ye R.Z."/>
            <person name="Que T.C."/>
            <person name="Du C.H."/>
            <person name="Zhou Y.H."/>
            <person name="Cheng J.X."/>
            <person name="Dai P.F."/>
            <person name="Guo W.B."/>
            <person name="Han X.H."/>
            <person name="Huang E.J."/>
            <person name="Li L.F."/>
            <person name="Wei W."/>
            <person name="Gao Y.C."/>
            <person name="Liu J.Z."/>
            <person name="Shao H.Z."/>
            <person name="Wang X."/>
            <person name="Wang C.C."/>
            <person name="Yang T.C."/>
            <person name="Huo Q.B."/>
            <person name="Li W."/>
            <person name="Chen H.Y."/>
            <person name="Chen S.E."/>
            <person name="Zhou L.G."/>
            <person name="Ni X.B."/>
            <person name="Tian J.H."/>
            <person name="Sheng Y."/>
            <person name="Liu T."/>
            <person name="Pan Y.S."/>
            <person name="Xia L.Y."/>
            <person name="Li J."/>
            <person name="Zhao F."/>
            <person name="Cao W.C."/>
        </authorList>
    </citation>
    <scope>NUCLEOTIDE SEQUENCE [LARGE SCALE GENOMIC DNA]</scope>
    <source>
        <strain evidence="2">HaeL-2018</strain>
    </source>
</reference>
<comment type="caution">
    <text evidence="2">The sequence shown here is derived from an EMBL/GenBank/DDBJ whole genome shotgun (WGS) entry which is preliminary data.</text>
</comment>
<feature type="transmembrane region" description="Helical" evidence="1">
    <location>
        <begin position="179"/>
        <end position="198"/>
    </location>
</feature>
<evidence type="ECO:0000256" key="1">
    <source>
        <dbReference type="SAM" id="Phobius"/>
    </source>
</evidence>
<accession>A0A9J6H139</accession>
<dbReference type="Proteomes" id="UP000821853">
    <property type="component" value="Chromosome 8"/>
</dbReference>
<evidence type="ECO:0000313" key="2">
    <source>
        <dbReference type="EMBL" id="KAH9380753.1"/>
    </source>
</evidence>
<dbReference type="VEuPathDB" id="VectorBase:HLOH_060539"/>
<dbReference type="OrthoDB" id="6491205at2759"/>
<gene>
    <name evidence="2" type="ORF">HPB48_008865</name>
</gene>
<dbReference type="EMBL" id="JABSTR010000010">
    <property type="protein sequence ID" value="KAH9380753.1"/>
    <property type="molecule type" value="Genomic_DNA"/>
</dbReference>
<dbReference type="AlphaFoldDB" id="A0A9J6H139"/>
<proteinExistence type="predicted"/>
<name>A0A9J6H139_HAELO</name>
<feature type="transmembrane region" description="Helical" evidence="1">
    <location>
        <begin position="49"/>
        <end position="70"/>
    </location>
</feature>
<evidence type="ECO:0000313" key="3">
    <source>
        <dbReference type="Proteomes" id="UP000821853"/>
    </source>
</evidence>
<keyword evidence="3" id="KW-1185">Reference proteome</keyword>
<feature type="transmembrane region" description="Helical" evidence="1">
    <location>
        <begin position="116"/>
        <end position="135"/>
    </location>
</feature>
<protein>
    <submittedName>
        <fullName evidence="2">Uncharacterized protein</fullName>
    </submittedName>
</protein>